<dbReference type="InterPro" id="IPR009057">
    <property type="entry name" value="Homeodomain-like_sf"/>
</dbReference>
<dbReference type="GO" id="GO:0003677">
    <property type="term" value="F:DNA binding"/>
    <property type="evidence" value="ECO:0007669"/>
    <property type="project" value="UniProtKB-UniRule"/>
</dbReference>
<dbReference type="SUPFAM" id="SSF48498">
    <property type="entry name" value="Tetracyclin repressor-like, C-terminal domain"/>
    <property type="match status" value="1"/>
</dbReference>
<keyword evidence="2 4" id="KW-0238">DNA-binding</keyword>
<evidence type="ECO:0000256" key="4">
    <source>
        <dbReference type="PROSITE-ProRule" id="PRU00335"/>
    </source>
</evidence>
<dbReference type="Pfam" id="PF16925">
    <property type="entry name" value="TetR_C_13"/>
    <property type="match status" value="1"/>
</dbReference>
<reference evidence="6" key="1">
    <citation type="submission" date="2022-01" db="EMBL/GenBank/DDBJ databases">
        <title>Antribacter sp. nov., isolated from Guizhou of China.</title>
        <authorList>
            <person name="Chengliang C."/>
            <person name="Ya Z."/>
        </authorList>
    </citation>
    <scope>NUCLEOTIDE SEQUENCE</scope>
    <source>
        <strain evidence="6">KLBMP 9083</strain>
    </source>
</reference>
<evidence type="ECO:0000256" key="3">
    <source>
        <dbReference type="ARBA" id="ARBA00023163"/>
    </source>
</evidence>
<dbReference type="Pfam" id="PF00440">
    <property type="entry name" value="TetR_N"/>
    <property type="match status" value="1"/>
</dbReference>
<dbReference type="RefSeq" id="WP_236089745.1">
    <property type="nucleotide sequence ID" value="NZ_JAKGSG010000035.1"/>
</dbReference>
<dbReference type="PANTHER" id="PTHR47506">
    <property type="entry name" value="TRANSCRIPTIONAL REGULATORY PROTEIN"/>
    <property type="match status" value="1"/>
</dbReference>
<dbReference type="InterPro" id="IPR001647">
    <property type="entry name" value="HTH_TetR"/>
</dbReference>
<keyword evidence="3" id="KW-0804">Transcription</keyword>
<dbReference type="InterPro" id="IPR011075">
    <property type="entry name" value="TetR_C"/>
</dbReference>
<dbReference type="EMBL" id="JAKGSG010000035">
    <property type="protein sequence ID" value="MCF4121950.1"/>
    <property type="molecule type" value="Genomic_DNA"/>
</dbReference>
<proteinExistence type="predicted"/>
<sequence length="203" mass="21812">MSSSTVDGRRVRGDRTRRAVLDRAVQEASVRGLDALSLGGLAAAAPVNKSGIAGLFGSKEKLQLAAVERAWEIYAETVVEPARAAPAGLPRLLALVETWIAYSRGRVFEGGCFFRTVSVEFDGRQGLVRDAIVAAQRDWDSYLRHHVEVALADGALPAGTDPDQVVFEVTAMLEGANDRSLLYGDDAVYERAARGIRAVLGRS</sequence>
<keyword evidence="1" id="KW-0805">Transcription regulation</keyword>
<keyword evidence="7" id="KW-1185">Reference proteome</keyword>
<dbReference type="Gene3D" id="1.10.10.60">
    <property type="entry name" value="Homeodomain-like"/>
    <property type="match status" value="1"/>
</dbReference>
<protein>
    <submittedName>
        <fullName evidence="6">TetR family transcriptional regulator</fullName>
    </submittedName>
</protein>
<accession>A0AA41U812</accession>
<evidence type="ECO:0000256" key="2">
    <source>
        <dbReference type="ARBA" id="ARBA00023125"/>
    </source>
</evidence>
<feature type="domain" description="HTH tetR-type" evidence="5">
    <location>
        <begin position="14"/>
        <end position="74"/>
    </location>
</feature>
<evidence type="ECO:0000313" key="6">
    <source>
        <dbReference type="EMBL" id="MCF4121950.1"/>
    </source>
</evidence>
<gene>
    <name evidence="6" type="ORF">L1785_13280</name>
</gene>
<dbReference type="Gene3D" id="1.10.357.10">
    <property type="entry name" value="Tetracycline Repressor, domain 2"/>
    <property type="match status" value="1"/>
</dbReference>
<dbReference type="PROSITE" id="PS50977">
    <property type="entry name" value="HTH_TETR_2"/>
    <property type="match status" value="1"/>
</dbReference>
<name>A0AA41U812_9MICO</name>
<comment type="caution">
    <text evidence="6">The sequence shown here is derived from an EMBL/GenBank/DDBJ whole genome shotgun (WGS) entry which is preliminary data.</text>
</comment>
<dbReference type="AlphaFoldDB" id="A0AA41U812"/>
<dbReference type="Proteomes" id="UP001165405">
    <property type="component" value="Unassembled WGS sequence"/>
</dbReference>
<evidence type="ECO:0000259" key="5">
    <source>
        <dbReference type="PROSITE" id="PS50977"/>
    </source>
</evidence>
<dbReference type="PANTHER" id="PTHR47506:SF6">
    <property type="entry name" value="HTH-TYPE TRANSCRIPTIONAL REPRESSOR NEMR"/>
    <property type="match status" value="1"/>
</dbReference>
<dbReference type="InterPro" id="IPR036271">
    <property type="entry name" value="Tet_transcr_reg_TetR-rel_C_sf"/>
</dbReference>
<evidence type="ECO:0000313" key="7">
    <source>
        <dbReference type="Proteomes" id="UP001165405"/>
    </source>
</evidence>
<feature type="DNA-binding region" description="H-T-H motif" evidence="4">
    <location>
        <begin position="37"/>
        <end position="56"/>
    </location>
</feature>
<dbReference type="SUPFAM" id="SSF46689">
    <property type="entry name" value="Homeodomain-like"/>
    <property type="match status" value="1"/>
</dbReference>
<evidence type="ECO:0000256" key="1">
    <source>
        <dbReference type="ARBA" id="ARBA00023015"/>
    </source>
</evidence>
<organism evidence="6 7">
    <name type="scientific">Antribacter soli</name>
    <dbReference type="NCBI Taxonomy" id="2910976"/>
    <lineage>
        <taxon>Bacteria</taxon>
        <taxon>Bacillati</taxon>
        <taxon>Actinomycetota</taxon>
        <taxon>Actinomycetes</taxon>
        <taxon>Micrococcales</taxon>
        <taxon>Promicromonosporaceae</taxon>
        <taxon>Antribacter</taxon>
    </lineage>
</organism>